<accession>A0A099GE08</accession>
<dbReference type="Proteomes" id="UP000029858">
    <property type="component" value="Unassembled WGS sequence"/>
</dbReference>
<dbReference type="EMBL" id="JRKQ01000079">
    <property type="protein sequence ID" value="KGJ20946.1"/>
    <property type="molecule type" value="Genomic_DNA"/>
</dbReference>
<organism evidence="10 11">
    <name type="scientific">Paracoccus sanguinis</name>
    <dbReference type="NCBI Taxonomy" id="1545044"/>
    <lineage>
        <taxon>Bacteria</taxon>
        <taxon>Pseudomonadati</taxon>
        <taxon>Pseudomonadota</taxon>
        <taxon>Alphaproteobacteria</taxon>
        <taxon>Rhodobacterales</taxon>
        <taxon>Paracoccaceae</taxon>
        <taxon>Paracoccus</taxon>
    </lineage>
</organism>
<evidence type="ECO:0000259" key="9">
    <source>
        <dbReference type="Pfam" id="PF00892"/>
    </source>
</evidence>
<dbReference type="AlphaFoldDB" id="A0A099GE08"/>
<keyword evidence="6 8" id="KW-1133">Transmembrane helix</keyword>
<dbReference type="PANTHER" id="PTHR22911">
    <property type="entry name" value="ACYL-MALONYL CONDENSING ENZYME-RELATED"/>
    <property type="match status" value="1"/>
</dbReference>
<evidence type="ECO:0000256" key="2">
    <source>
        <dbReference type="ARBA" id="ARBA00007362"/>
    </source>
</evidence>
<feature type="transmembrane region" description="Helical" evidence="8">
    <location>
        <begin position="132"/>
        <end position="149"/>
    </location>
</feature>
<feature type="transmembrane region" description="Helical" evidence="8">
    <location>
        <begin position="103"/>
        <end position="125"/>
    </location>
</feature>
<feature type="transmembrane region" description="Helical" evidence="8">
    <location>
        <begin position="215"/>
        <end position="235"/>
    </location>
</feature>
<dbReference type="Pfam" id="PF00892">
    <property type="entry name" value="EamA"/>
    <property type="match status" value="1"/>
</dbReference>
<dbReference type="InterPro" id="IPR037185">
    <property type="entry name" value="EmrE-like"/>
</dbReference>
<comment type="subcellular location">
    <subcellularLocation>
        <location evidence="1">Cell membrane</location>
        <topology evidence="1">Multi-pass membrane protein</topology>
    </subcellularLocation>
</comment>
<comment type="caution">
    <text evidence="10">The sequence shown here is derived from an EMBL/GenBank/DDBJ whole genome shotgun (WGS) entry which is preliminary data.</text>
</comment>
<evidence type="ECO:0000313" key="11">
    <source>
        <dbReference type="Proteomes" id="UP000029858"/>
    </source>
</evidence>
<feature type="transmembrane region" description="Helical" evidence="8">
    <location>
        <begin position="76"/>
        <end position="97"/>
    </location>
</feature>
<keyword evidence="7 8" id="KW-0472">Membrane</keyword>
<dbReference type="GO" id="GO:0005886">
    <property type="term" value="C:plasma membrane"/>
    <property type="evidence" value="ECO:0007669"/>
    <property type="project" value="UniProtKB-SubCell"/>
</dbReference>
<feature type="transmembrane region" description="Helical" evidence="8">
    <location>
        <begin position="271"/>
        <end position="291"/>
    </location>
</feature>
<feature type="domain" description="EamA" evidence="9">
    <location>
        <begin position="12"/>
        <end position="148"/>
    </location>
</feature>
<reference evidence="10 11" key="1">
    <citation type="submission" date="2014-09" db="EMBL/GenBank/DDBJ databases">
        <authorList>
            <person name="McGinnis J.M."/>
            <person name="Wolfgang W.J."/>
        </authorList>
    </citation>
    <scope>NUCLEOTIDE SEQUENCE [LARGE SCALE GENOMIC DNA]</scope>
    <source>
        <strain evidence="10 11">5503</strain>
    </source>
</reference>
<evidence type="ECO:0000256" key="6">
    <source>
        <dbReference type="ARBA" id="ARBA00022989"/>
    </source>
</evidence>
<feature type="transmembrane region" description="Helical" evidence="8">
    <location>
        <begin position="12"/>
        <end position="31"/>
    </location>
</feature>
<keyword evidence="4" id="KW-1003">Cell membrane</keyword>
<dbReference type="NCBIfam" id="TIGR00688">
    <property type="entry name" value="rarD"/>
    <property type="match status" value="1"/>
</dbReference>
<dbReference type="InterPro" id="IPR004626">
    <property type="entry name" value="RarD"/>
</dbReference>
<proteinExistence type="inferred from homology"/>
<reference evidence="10 11" key="2">
    <citation type="submission" date="2014-10" db="EMBL/GenBank/DDBJ databases">
        <title>Paracoccus sanguinis sp. nov., isolated from clinical specimens of New York State patients.</title>
        <authorList>
            <person name="Mingle L.A."/>
            <person name="Cole J.A."/>
            <person name="Lapierre P."/>
            <person name="Musser K.A."/>
        </authorList>
    </citation>
    <scope>NUCLEOTIDE SEQUENCE [LARGE SCALE GENOMIC DNA]</scope>
    <source>
        <strain evidence="10 11">5503</strain>
    </source>
</reference>
<evidence type="ECO:0000256" key="3">
    <source>
        <dbReference type="ARBA" id="ARBA00022448"/>
    </source>
</evidence>
<feature type="transmembrane region" description="Helical" evidence="8">
    <location>
        <begin position="247"/>
        <end position="265"/>
    </location>
</feature>
<evidence type="ECO:0000256" key="4">
    <source>
        <dbReference type="ARBA" id="ARBA00022475"/>
    </source>
</evidence>
<dbReference type="SUPFAM" id="SSF103481">
    <property type="entry name" value="Multidrug resistance efflux transporter EmrE"/>
    <property type="match status" value="2"/>
</dbReference>
<keyword evidence="3" id="KW-0813">Transport</keyword>
<comment type="similarity">
    <text evidence="2">Belongs to the EamA transporter family.</text>
</comment>
<name>A0A099GE08_9RHOB</name>
<evidence type="ECO:0000313" key="10">
    <source>
        <dbReference type="EMBL" id="KGJ20946.1"/>
    </source>
</evidence>
<keyword evidence="5 8" id="KW-0812">Transmembrane</keyword>
<gene>
    <name evidence="10" type="ORF">IX56_13080</name>
</gene>
<evidence type="ECO:0000256" key="5">
    <source>
        <dbReference type="ARBA" id="ARBA00022692"/>
    </source>
</evidence>
<evidence type="ECO:0000256" key="1">
    <source>
        <dbReference type="ARBA" id="ARBA00004651"/>
    </source>
</evidence>
<dbReference type="PANTHER" id="PTHR22911:SF137">
    <property type="entry name" value="SOLUTE CARRIER FAMILY 35 MEMBER G2-RELATED"/>
    <property type="match status" value="1"/>
</dbReference>
<protein>
    <submittedName>
        <fullName evidence="10">Permease</fullName>
    </submittedName>
</protein>
<evidence type="ECO:0000256" key="7">
    <source>
        <dbReference type="ARBA" id="ARBA00023136"/>
    </source>
</evidence>
<evidence type="ECO:0000256" key="8">
    <source>
        <dbReference type="SAM" id="Phobius"/>
    </source>
</evidence>
<sequence length="301" mass="32590">MRAPDTQTDSPRGLALAIATYLIWGFLPLYMREMAHIPATEIIAHRVLWSLPIAAAVLAVKGGLGTVVGTLRQPRLVRMAALTAVLISVNWLIYVWAVTHDRALQAALGYYINPLFSIALGAALLGERLTRAQLAAISLAVIAVLLLTFSAGGLPLVAIGLTLSWGIYAYCKRSLPLPANEGFTVEVLILSLPALAYVLWLAARGEGHFGANWHDTLMLIGSGAITAVPLMLYANAAKLIRLSTIGVLQYIAPTMVFLTAVLVFHEPFTGVSRIAFPLIWAALAIYTATLIRRRRRNDGMR</sequence>
<dbReference type="InterPro" id="IPR000620">
    <property type="entry name" value="EamA_dom"/>
</dbReference>
<feature type="transmembrane region" description="Helical" evidence="8">
    <location>
        <begin position="43"/>
        <end position="64"/>
    </location>
</feature>
<dbReference type="RefSeq" id="WP_036711030.1">
    <property type="nucleotide sequence ID" value="NZ_JRKQ01000079.1"/>
</dbReference>